<protein>
    <submittedName>
        <fullName evidence="1">Uncharacterized protein</fullName>
    </submittedName>
</protein>
<dbReference type="EMBL" id="KV479765">
    <property type="protein sequence ID" value="OCT55636.1"/>
    <property type="molecule type" value="Genomic_DNA"/>
</dbReference>
<sequence length="179" mass="19414">MIRQEGRGREGLVPAHPGIRSAAAQEISAHHFIQLTPLQTLSALPAALVQLHFPASPERSGNSNHIPTALTSQDHMVPIGLRPTQIHSVGLLTDSREPGARPNPTDLAAELTQLVYCSGPSGLSCRISTMCNFPGPPFKSWDHVPLPLNGSVNMEQIGGLWVLSWPPRFYSILCHPDQQ</sequence>
<reference evidence="1" key="1">
    <citation type="submission" date="2016-05" db="EMBL/GenBank/DDBJ databases">
        <title>WGS assembly of Xenopus laevis.</title>
        <authorList>
            <person name="Session A."/>
            <person name="Uno Y."/>
            <person name="Kwon T."/>
            <person name="Chapman J."/>
            <person name="Toyoda A."/>
            <person name="Takahashi S."/>
            <person name="Fukui A."/>
            <person name="Hikosaka A."/>
            <person name="Putnam N."/>
            <person name="Stites J."/>
            <person name="Van Heeringen S."/>
            <person name="Quigley I."/>
            <person name="Heinz S."/>
            <person name="Hellsten U."/>
            <person name="Lyons J."/>
            <person name="Suzuki A."/>
            <person name="Kondo M."/>
            <person name="Ogino H."/>
            <person name="Ochi H."/>
            <person name="Bogdanovic O."/>
            <person name="Lister R."/>
            <person name="Georgiou G."/>
            <person name="Paranjpe S."/>
            <person name="Van Kruijsbergen I."/>
            <person name="Mozaffari S."/>
            <person name="Shu S."/>
            <person name="Schmutz J."/>
            <person name="Jenkins J."/>
            <person name="Grimwood J."/>
            <person name="Carlson J."/>
            <person name="Mitros T."/>
            <person name="Simakov O."/>
            <person name="Heald R."/>
            <person name="Miller K."/>
            <person name="Haudenschild C."/>
            <person name="Kuroki Y."/>
            <person name="Tanaka T."/>
            <person name="Michiue T."/>
            <person name="Watanabe M."/>
            <person name="Kinoshita T."/>
            <person name="Ohta Y."/>
            <person name="Mawaribuchi S."/>
            <person name="Suzuki Y."/>
            <person name="Haramoto Y."/>
            <person name="Yamamoto T."/>
            <person name="Takagi C."/>
            <person name="Kitzman J."/>
            <person name="Shendure J."/>
            <person name="Nakayama T."/>
            <person name="Izutsu Y."/>
            <person name="Robert J."/>
            <person name="Dichmann D."/>
            <person name="Flajnik M."/>
            <person name="Houston D."/>
            <person name="Marcotte E."/>
            <person name="Wallingford J."/>
            <person name="Ito Y."/>
            <person name="Asashima M."/>
            <person name="Ueno N."/>
            <person name="Matsuda Y."/>
            <person name="Jan Veenstra G."/>
            <person name="Fujiyama A."/>
            <person name="Harland R."/>
            <person name="Taira M."/>
            <person name="Rokhsar D.S."/>
        </authorList>
    </citation>
    <scope>NUCLEOTIDE SEQUENCE</scope>
    <source>
        <strain evidence="1">J</strain>
        <tissue evidence="1">Blood</tissue>
    </source>
</reference>
<evidence type="ECO:0000313" key="1">
    <source>
        <dbReference type="EMBL" id="OCT55636.1"/>
    </source>
</evidence>
<name>A0A974BPJ9_XENLA</name>
<gene>
    <name evidence="1" type="ORF">XELAEV_18000326mg</name>
</gene>
<dbReference type="AlphaFoldDB" id="A0A974BPJ9"/>
<dbReference type="Proteomes" id="UP000694892">
    <property type="component" value="Unassembled WGS sequence"/>
</dbReference>
<accession>A0A974BPJ9</accession>
<organism evidence="1">
    <name type="scientific">Xenopus laevis</name>
    <name type="common">African clawed frog</name>
    <dbReference type="NCBI Taxonomy" id="8355"/>
    <lineage>
        <taxon>Eukaryota</taxon>
        <taxon>Metazoa</taxon>
        <taxon>Chordata</taxon>
        <taxon>Craniata</taxon>
        <taxon>Vertebrata</taxon>
        <taxon>Euteleostomi</taxon>
        <taxon>Amphibia</taxon>
        <taxon>Batrachia</taxon>
        <taxon>Anura</taxon>
        <taxon>Pipoidea</taxon>
        <taxon>Pipidae</taxon>
        <taxon>Xenopodinae</taxon>
        <taxon>Xenopus</taxon>
        <taxon>Xenopus</taxon>
    </lineage>
</organism>
<proteinExistence type="predicted"/>